<keyword evidence="4 14" id="KW-0645">Protease</keyword>
<dbReference type="AlphaFoldDB" id="A0A7Z9BHT1"/>
<evidence type="ECO:0000256" key="16">
    <source>
        <dbReference type="PIRSR" id="PIRSR006404-2"/>
    </source>
</evidence>
<dbReference type="GO" id="GO:0008237">
    <property type="term" value="F:metallopeptidase activity"/>
    <property type="evidence" value="ECO:0007669"/>
    <property type="project" value="UniProtKB-UniRule"/>
</dbReference>
<evidence type="ECO:0000256" key="7">
    <source>
        <dbReference type="ARBA" id="ARBA00022737"/>
    </source>
</evidence>
<dbReference type="InterPro" id="IPR046342">
    <property type="entry name" value="CBS_dom_sf"/>
</dbReference>
<evidence type="ECO:0000256" key="12">
    <source>
        <dbReference type="ARBA" id="ARBA00023122"/>
    </source>
</evidence>
<feature type="transmembrane region" description="Helical" evidence="14">
    <location>
        <begin position="107"/>
        <end position="130"/>
    </location>
</feature>
<dbReference type="GO" id="GO:0046872">
    <property type="term" value="F:metal ion binding"/>
    <property type="evidence" value="ECO:0007669"/>
    <property type="project" value="UniProtKB-UniRule"/>
</dbReference>
<evidence type="ECO:0000256" key="6">
    <source>
        <dbReference type="ARBA" id="ARBA00022723"/>
    </source>
</evidence>
<dbReference type="CDD" id="cd04639">
    <property type="entry name" value="CBS_pair_peptidase_M50"/>
    <property type="match status" value="1"/>
</dbReference>
<dbReference type="GO" id="GO:0005886">
    <property type="term" value="C:plasma membrane"/>
    <property type="evidence" value="ECO:0007669"/>
    <property type="project" value="UniProtKB-SubCell"/>
</dbReference>
<feature type="active site" evidence="15">
    <location>
        <position position="67"/>
    </location>
</feature>
<feature type="domain" description="CBS" evidence="18">
    <location>
        <begin position="313"/>
        <end position="370"/>
    </location>
</feature>
<evidence type="ECO:0000256" key="3">
    <source>
        <dbReference type="ARBA" id="ARBA00022475"/>
    </source>
</evidence>
<evidence type="ECO:0000256" key="10">
    <source>
        <dbReference type="ARBA" id="ARBA00022989"/>
    </source>
</evidence>
<dbReference type="PIRSF" id="PIRSF006404">
    <property type="entry name" value="UCP006404_Pept_M50_CBS"/>
    <property type="match status" value="1"/>
</dbReference>
<dbReference type="OrthoDB" id="166377at2"/>
<dbReference type="PROSITE" id="PS51371">
    <property type="entry name" value="CBS"/>
    <property type="match status" value="1"/>
</dbReference>
<feature type="transmembrane region" description="Helical" evidence="14">
    <location>
        <begin position="45"/>
        <end position="65"/>
    </location>
</feature>
<feature type="transmembrane region" description="Helical" evidence="14">
    <location>
        <begin position="182"/>
        <end position="206"/>
    </location>
</feature>
<comment type="similarity">
    <text evidence="2 14">Belongs to the peptidase M50B family.</text>
</comment>
<dbReference type="CDD" id="cd06164">
    <property type="entry name" value="S2P-M50_SpoIVFB_CBS"/>
    <property type="match status" value="1"/>
</dbReference>
<evidence type="ECO:0000256" key="9">
    <source>
        <dbReference type="ARBA" id="ARBA00022833"/>
    </source>
</evidence>
<feature type="binding site" evidence="16">
    <location>
        <position position="70"/>
    </location>
    <ligand>
        <name>Zn(2+)</name>
        <dbReference type="ChEBI" id="CHEBI:29105"/>
        <note>catalytic</note>
    </ligand>
</feature>
<comment type="subcellular location">
    <subcellularLocation>
        <location evidence="1 14">Cell membrane</location>
        <topology evidence="1 14">Multi-pass membrane protein</topology>
    </subcellularLocation>
</comment>
<keyword evidence="5 14" id="KW-0812">Transmembrane</keyword>
<sequence length="373" mass="40240">MNGSIRVGNLFGIPFYINVSWFIVLALMTLSYGGSLAAQFPQLGLGLPFLLGLIAALFLFASVLAHELGHSFVAIKQGINVKSITLFLFGGLASLDQEAKTPAGAFWIAIAGPLVSLLLFLGFSLMGSYLTLAAPLTALINLLAYVNLALAVFNLIPGLPLDGGNVLKALIWKITGNQYKGIVFASRVGQGLGWIGILLGFLPVFISGGYPNFWTILIGWFLLSNAGVLAKDATIRNQLSEFTAEDALVDENSIVSQDISLRTFVNDYIIGKTANRQFLVTNEVGELVGQISGDNLKPIPTSQWPLISVQTVMQPVEFSTTIDAQQPLLEVVNLLEQQQLTEVPVVRNGVLVGFIEKASIRRLLEKRLQANPA</sequence>
<feature type="binding site" evidence="16">
    <location>
        <position position="66"/>
    </location>
    <ligand>
        <name>Zn(2+)</name>
        <dbReference type="ChEBI" id="CHEBI:29105"/>
        <note>catalytic</note>
    </ligand>
</feature>
<evidence type="ECO:0000259" key="18">
    <source>
        <dbReference type="PROSITE" id="PS51371"/>
    </source>
</evidence>
<keyword evidence="13 14" id="KW-0472">Membrane</keyword>
<evidence type="ECO:0000256" key="4">
    <source>
        <dbReference type="ARBA" id="ARBA00022670"/>
    </source>
</evidence>
<evidence type="ECO:0000256" key="8">
    <source>
        <dbReference type="ARBA" id="ARBA00022801"/>
    </source>
</evidence>
<dbReference type="RefSeq" id="WP_083618460.1">
    <property type="nucleotide sequence ID" value="NZ_LR734844.1"/>
</dbReference>
<keyword evidence="10 14" id="KW-1133">Transmembrane helix</keyword>
<accession>A0A7Z9BHT1</accession>
<dbReference type="PANTHER" id="PTHR39188:SF3">
    <property type="entry name" value="STAGE IV SPORULATION PROTEIN FB"/>
    <property type="match status" value="1"/>
</dbReference>
<comment type="cofactor">
    <cofactor evidence="14 16">
        <name>Zn(2+)</name>
        <dbReference type="ChEBI" id="CHEBI:29105"/>
    </cofactor>
    <text evidence="14 16">Binds 1 zinc ion per subunit.</text>
</comment>
<dbReference type="Proteomes" id="UP000184550">
    <property type="component" value="Unassembled WGS sequence"/>
</dbReference>
<evidence type="ECO:0000256" key="5">
    <source>
        <dbReference type="ARBA" id="ARBA00022692"/>
    </source>
</evidence>
<keyword evidence="3 14" id="KW-1003">Cell membrane</keyword>
<feature type="transmembrane region" description="Helical" evidence="14">
    <location>
        <begin position="77"/>
        <end position="95"/>
    </location>
</feature>
<dbReference type="EMBL" id="CZCU02000099">
    <property type="protein sequence ID" value="VXD13721.1"/>
    <property type="molecule type" value="Genomic_DNA"/>
</dbReference>
<evidence type="ECO:0000256" key="17">
    <source>
        <dbReference type="PROSITE-ProRule" id="PRU00703"/>
    </source>
</evidence>
<proteinExistence type="inferred from homology"/>
<dbReference type="InterPro" id="IPR000644">
    <property type="entry name" value="CBS_dom"/>
</dbReference>
<name>A0A7Z9BHT1_9CYAN</name>
<evidence type="ECO:0000256" key="13">
    <source>
        <dbReference type="ARBA" id="ARBA00023136"/>
    </source>
</evidence>
<evidence type="ECO:0000256" key="14">
    <source>
        <dbReference type="PIRNR" id="PIRNR006404"/>
    </source>
</evidence>
<reference evidence="19" key="1">
    <citation type="submission" date="2019-10" db="EMBL/GenBank/DDBJ databases">
        <authorList>
            <consortium name="Genoscope - CEA"/>
            <person name="William W."/>
        </authorList>
    </citation>
    <scope>NUCLEOTIDE SEQUENCE [LARGE SCALE GENOMIC DNA]</scope>
    <source>
        <strain evidence="19">BBR_PRJEB10992</strain>
    </source>
</reference>
<organism evidence="19 20">
    <name type="scientific">Planktothrix serta PCC 8927</name>
    <dbReference type="NCBI Taxonomy" id="671068"/>
    <lineage>
        <taxon>Bacteria</taxon>
        <taxon>Bacillati</taxon>
        <taxon>Cyanobacteriota</taxon>
        <taxon>Cyanophyceae</taxon>
        <taxon>Oscillatoriophycideae</taxon>
        <taxon>Oscillatoriales</taxon>
        <taxon>Microcoleaceae</taxon>
        <taxon>Planktothrix</taxon>
    </lineage>
</organism>
<dbReference type="SUPFAM" id="SSF54631">
    <property type="entry name" value="CBS-domain pair"/>
    <property type="match status" value="1"/>
</dbReference>
<keyword evidence="7" id="KW-0677">Repeat</keyword>
<protein>
    <recommendedName>
        <fullName evidence="14">Zinc metalloprotease</fullName>
    </recommendedName>
</protein>
<keyword evidence="8 14" id="KW-0378">Hydrolase</keyword>
<dbReference type="Pfam" id="PF02163">
    <property type="entry name" value="Peptidase_M50"/>
    <property type="match status" value="2"/>
</dbReference>
<dbReference type="InterPro" id="IPR008915">
    <property type="entry name" value="Peptidase_M50"/>
</dbReference>
<keyword evidence="6 14" id="KW-0479">Metal-binding</keyword>
<keyword evidence="9 14" id="KW-0862">Zinc</keyword>
<feature type="transmembrane region" description="Helical" evidence="14">
    <location>
        <begin position="142"/>
        <end position="161"/>
    </location>
</feature>
<evidence type="ECO:0000256" key="1">
    <source>
        <dbReference type="ARBA" id="ARBA00004651"/>
    </source>
</evidence>
<evidence type="ECO:0000313" key="20">
    <source>
        <dbReference type="Proteomes" id="UP000184550"/>
    </source>
</evidence>
<dbReference type="GO" id="GO:0006508">
    <property type="term" value="P:proteolysis"/>
    <property type="evidence" value="ECO:0007669"/>
    <property type="project" value="UniProtKB-KW"/>
</dbReference>
<evidence type="ECO:0000256" key="11">
    <source>
        <dbReference type="ARBA" id="ARBA00023049"/>
    </source>
</evidence>
<dbReference type="InterPro" id="IPR016483">
    <property type="entry name" value="UCP006404_Pept_M50_CBS"/>
</dbReference>
<feature type="binding site" evidence="16">
    <location>
        <position position="162"/>
    </location>
    <ligand>
        <name>Zn(2+)</name>
        <dbReference type="ChEBI" id="CHEBI:29105"/>
        <note>catalytic</note>
    </ligand>
</feature>
<keyword evidence="12 17" id="KW-0129">CBS domain</keyword>
<evidence type="ECO:0000256" key="2">
    <source>
        <dbReference type="ARBA" id="ARBA00007931"/>
    </source>
</evidence>
<dbReference type="Pfam" id="PF00571">
    <property type="entry name" value="CBS"/>
    <property type="match status" value="1"/>
</dbReference>
<dbReference type="Gene3D" id="3.10.580.10">
    <property type="entry name" value="CBS-domain"/>
    <property type="match status" value="1"/>
</dbReference>
<feature type="transmembrane region" description="Helical" evidence="14">
    <location>
        <begin position="15"/>
        <end position="33"/>
    </location>
</feature>
<comment type="caution">
    <text evidence="19">The sequence shown here is derived from an EMBL/GenBank/DDBJ whole genome shotgun (WGS) entry which is preliminary data.</text>
</comment>
<evidence type="ECO:0000313" key="19">
    <source>
        <dbReference type="EMBL" id="VXD13721.1"/>
    </source>
</evidence>
<keyword evidence="20" id="KW-1185">Reference proteome</keyword>
<keyword evidence="11 14" id="KW-0482">Metalloprotease</keyword>
<dbReference type="PANTHER" id="PTHR39188">
    <property type="entry name" value="MEMBRANE-ASSOCIATED ZINC METALLOPROTEASE M50B"/>
    <property type="match status" value="1"/>
</dbReference>
<gene>
    <name evidence="19" type="ORF">PL8927_270113</name>
</gene>
<evidence type="ECO:0000256" key="15">
    <source>
        <dbReference type="PIRSR" id="PIRSR006404-1"/>
    </source>
</evidence>